<keyword evidence="2" id="KW-1185">Reference proteome</keyword>
<protein>
    <submittedName>
        <fullName evidence="1">Uncharacterized protein</fullName>
    </submittedName>
</protein>
<organism evidence="1 2">
    <name type="scientific">Clitoria ternatea</name>
    <name type="common">Butterfly pea</name>
    <dbReference type="NCBI Taxonomy" id="43366"/>
    <lineage>
        <taxon>Eukaryota</taxon>
        <taxon>Viridiplantae</taxon>
        <taxon>Streptophyta</taxon>
        <taxon>Embryophyta</taxon>
        <taxon>Tracheophyta</taxon>
        <taxon>Spermatophyta</taxon>
        <taxon>Magnoliopsida</taxon>
        <taxon>eudicotyledons</taxon>
        <taxon>Gunneridae</taxon>
        <taxon>Pentapetalae</taxon>
        <taxon>rosids</taxon>
        <taxon>fabids</taxon>
        <taxon>Fabales</taxon>
        <taxon>Fabaceae</taxon>
        <taxon>Papilionoideae</taxon>
        <taxon>50 kb inversion clade</taxon>
        <taxon>NPAAA clade</taxon>
        <taxon>indigoferoid/millettioid clade</taxon>
        <taxon>Phaseoleae</taxon>
        <taxon>Clitoria</taxon>
    </lineage>
</organism>
<dbReference type="Proteomes" id="UP001359559">
    <property type="component" value="Unassembled WGS sequence"/>
</dbReference>
<reference evidence="1 2" key="1">
    <citation type="submission" date="2024-01" db="EMBL/GenBank/DDBJ databases">
        <title>The genomes of 5 underutilized Papilionoideae crops provide insights into root nodulation and disease resistance.</title>
        <authorList>
            <person name="Yuan L."/>
        </authorList>
    </citation>
    <scope>NUCLEOTIDE SEQUENCE [LARGE SCALE GENOMIC DNA]</scope>
    <source>
        <strain evidence="1">LY-2023</strain>
        <tissue evidence="1">Leaf</tissue>
    </source>
</reference>
<gene>
    <name evidence="1" type="ORF">RJT34_28030</name>
</gene>
<dbReference type="EMBL" id="JAYKXN010000007">
    <property type="protein sequence ID" value="KAK7271820.1"/>
    <property type="molecule type" value="Genomic_DNA"/>
</dbReference>
<sequence>MQSHPLIDYDKLQQQGLHPFFSHPQTQKSIESHLRGLYHPNMFSIFIGGSCCETVPHPCSVSLCSPRYTG</sequence>
<comment type="caution">
    <text evidence="1">The sequence shown here is derived from an EMBL/GenBank/DDBJ whole genome shotgun (WGS) entry which is preliminary data.</text>
</comment>
<evidence type="ECO:0000313" key="1">
    <source>
        <dbReference type="EMBL" id="KAK7271820.1"/>
    </source>
</evidence>
<proteinExistence type="predicted"/>
<name>A0AAN9FAM1_CLITE</name>
<dbReference type="AlphaFoldDB" id="A0AAN9FAM1"/>
<evidence type="ECO:0000313" key="2">
    <source>
        <dbReference type="Proteomes" id="UP001359559"/>
    </source>
</evidence>
<accession>A0AAN9FAM1</accession>